<evidence type="ECO:0000256" key="9">
    <source>
        <dbReference type="SAM" id="MobiDB-lite"/>
    </source>
</evidence>
<keyword evidence="5 10" id="KW-0732">Signal</keyword>
<dbReference type="KEGG" id="dzi:111274722"/>
<dbReference type="RefSeq" id="XP_022715324.1">
    <property type="nucleotide sequence ID" value="XM_022859589.1"/>
</dbReference>
<evidence type="ECO:0000256" key="5">
    <source>
        <dbReference type="ARBA" id="ARBA00022729"/>
    </source>
</evidence>
<evidence type="ECO:0000256" key="8">
    <source>
        <dbReference type="ARBA" id="ARBA00023288"/>
    </source>
</evidence>
<evidence type="ECO:0000313" key="12">
    <source>
        <dbReference type="Proteomes" id="UP000515121"/>
    </source>
</evidence>
<sequence length="205" mass="21456">MDSKLVFTCIFLFFLSWGLQGFSQENRQMDLTKSVDSLEQGLAGVLQQVHQPSGAAAATTAASQGGASADAMPCMQKLMPCQPFMHSPSPPATCCSPLKDMITQEKQCLCKVFDNTELLKSVNLTKDEALALPKACGIDVDVSVCNNATSPGSSTNNTSSDSSNSSSSSSSSSSSNNSNAGIRISDTAADGGFWYIVSIVALFAN</sequence>
<organism evidence="12 13">
    <name type="scientific">Durio zibethinus</name>
    <name type="common">Durian</name>
    <dbReference type="NCBI Taxonomy" id="66656"/>
    <lineage>
        <taxon>Eukaryota</taxon>
        <taxon>Viridiplantae</taxon>
        <taxon>Streptophyta</taxon>
        <taxon>Embryophyta</taxon>
        <taxon>Tracheophyta</taxon>
        <taxon>Spermatophyta</taxon>
        <taxon>Magnoliopsida</taxon>
        <taxon>eudicotyledons</taxon>
        <taxon>Gunneridae</taxon>
        <taxon>Pentapetalae</taxon>
        <taxon>rosids</taxon>
        <taxon>malvids</taxon>
        <taxon>Malvales</taxon>
        <taxon>Malvaceae</taxon>
        <taxon>Helicteroideae</taxon>
        <taxon>Durio</taxon>
    </lineage>
</organism>
<keyword evidence="12" id="KW-1185">Reference proteome</keyword>
<dbReference type="PANTHER" id="PTHR33044">
    <property type="entry name" value="BIFUNCTIONAL INHIBITOR/LIPID-TRANSFER PROTEIN/SEED STORAGE 2S ALBUMIN SUPERFAMILY PROTEIN-RELATED"/>
    <property type="match status" value="1"/>
</dbReference>
<keyword evidence="3" id="KW-1003">Cell membrane</keyword>
<evidence type="ECO:0000256" key="6">
    <source>
        <dbReference type="ARBA" id="ARBA00023157"/>
    </source>
</evidence>
<evidence type="ECO:0000313" key="13">
    <source>
        <dbReference type="RefSeq" id="XP_022715324.1"/>
    </source>
</evidence>
<dbReference type="GO" id="GO:0005886">
    <property type="term" value="C:plasma membrane"/>
    <property type="evidence" value="ECO:0007669"/>
    <property type="project" value="UniProtKB-SubCell"/>
</dbReference>
<keyword evidence="6" id="KW-1015">Disulfide bond</keyword>
<protein>
    <submittedName>
        <fullName evidence="13">Lipid transfer-like protein VAS</fullName>
    </submittedName>
</protein>
<feature type="signal peptide" evidence="10">
    <location>
        <begin position="1"/>
        <end position="21"/>
    </location>
</feature>
<evidence type="ECO:0000259" key="11">
    <source>
        <dbReference type="SMART" id="SM00499"/>
    </source>
</evidence>
<keyword evidence="4" id="KW-0472">Membrane</keyword>
<feature type="domain" description="Bifunctional inhibitor/plant lipid transfer protein/seed storage helical" evidence="11">
    <location>
        <begin position="74"/>
        <end position="145"/>
    </location>
</feature>
<dbReference type="Proteomes" id="UP000515121">
    <property type="component" value="Unplaced"/>
</dbReference>
<dbReference type="InterPro" id="IPR016140">
    <property type="entry name" value="Bifunc_inhib/LTP/seed_store"/>
</dbReference>
<dbReference type="SUPFAM" id="SSF47699">
    <property type="entry name" value="Bifunctional inhibitor/lipid-transfer protein/seed storage 2S albumin"/>
    <property type="match status" value="1"/>
</dbReference>
<proteinExistence type="inferred from homology"/>
<dbReference type="AlphaFoldDB" id="A0A6P5WHB2"/>
<comment type="subcellular location">
    <subcellularLocation>
        <location evidence="1">Cell membrane</location>
        <topology evidence="1">Lipid-anchor</topology>
        <topology evidence="1">GPI-anchor</topology>
    </subcellularLocation>
</comment>
<feature type="chain" id="PRO_5027991402" evidence="10">
    <location>
        <begin position="22"/>
        <end position="205"/>
    </location>
</feature>
<keyword evidence="7" id="KW-0325">Glycoprotein</keyword>
<accession>A0A6P5WHB2</accession>
<dbReference type="Gene3D" id="1.10.110.10">
    <property type="entry name" value="Plant lipid-transfer and hydrophobic proteins"/>
    <property type="match status" value="1"/>
</dbReference>
<reference evidence="13" key="1">
    <citation type="submission" date="2025-08" db="UniProtKB">
        <authorList>
            <consortium name="RefSeq"/>
        </authorList>
    </citation>
    <scope>IDENTIFICATION</scope>
    <source>
        <tissue evidence="13">Fruit stalk</tissue>
    </source>
</reference>
<comment type="similarity">
    <text evidence="2">Belongs to the plant LTP family.</text>
</comment>
<evidence type="ECO:0000256" key="4">
    <source>
        <dbReference type="ARBA" id="ARBA00022622"/>
    </source>
</evidence>
<dbReference type="OrthoDB" id="1925812at2759"/>
<evidence type="ECO:0000256" key="7">
    <source>
        <dbReference type="ARBA" id="ARBA00023180"/>
    </source>
</evidence>
<dbReference type="SMART" id="SM00499">
    <property type="entry name" value="AAI"/>
    <property type="match status" value="1"/>
</dbReference>
<dbReference type="InterPro" id="IPR043325">
    <property type="entry name" value="LTSS"/>
</dbReference>
<feature type="region of interest" description="Disordered" evidence="9">
    <location>
        <begin position="150"/>
        <end position="179"/>
    </location>
</feature>
<name>A0A6P5WHB2_DURZI</name>
<evidence type="ECO:0000256" key="3">
    <source>
        <dbReference type="ARBA" id="ARBA00022475"/>
    </source>
</evidence>
<evidence type="ECO:0000256" key="1">
    <source>
        <dbReference type="ARBA" id="ARBA00004609"/>
    </source>
</evidence>
<keyword evidence="8" id="KW-0449">Lipoprotein</keyword>
<gene>
    <name evidence="13" type="primary">LOC111274722</name>
</gene>
<dbReference type="GeneID" id="111274722"/>
<dbReference type="CDD" id="cd00010">
    <property type="entry name" value="AAI_LTSS"/>
    <property type="match status" value="1"/>
</dbReference>
<evidence type="ECO:0000256" key="2">
    <source>
        <dbReference type="ARBA" id="ARBA00009748"/>
    </source>
</evidence>
<dbReference type="Pfam" id="PF14368">
    <property type="entry name" value="LTP_2"/>
    <property type="match status" value="1"/>
</dbReference>
<keyword evidence="4" id="KW-0336">GPI-anchor</keyword>
<evidence type="ECO:0000256" key="10">
    <source>
        <dbReference type="SAM" id="SignalP"/>
    </source>
</evidence>
<dbReference type="InterPro" id="IPR036312">
    <property type="entry name" value="Bifun_inhib/LTP/seed_sf"/>
</dbReference>
<dbReference type="GO" id="GO:0098552">
    <property type="term" value="C:side of membrane"/>
    <property type="evidence" value="ECO:0007669"/>
    <property type="project" value="UniProtKB-KW"/>
</dbReference>